<dbReference type="RefSeq" id="WP_132570655.1">
    <property type="nucleotide sequence ID" value="NZ_CBCSGL010000003.1"/>
</dbReference>
<proteinExistence type="predicted"/>
<accession>A0A4R3V7U9</accession>
<dbReference type="InterPro" id="IPR022496">
    <property type="entry name" value="T6A_TsaB"/>
</dbReference>
<dbReference type="NCBIfam" id="TIGR03725">
    <property type="entry name" value="T6A_YeaZ"/>
    <property type="match status" value="1"/>
</dbReference>
<dbReference type="PANTHER" id="PTHR11735">
    <property type="entry name" value="TRNA N6-ADENOSINE THREONYLCARBAMOYLTRANSFERASE"/>
    <property type="match status" value="1"/>
</dbReference>
<dbReference type="InterPro" id="IPR043129">
    <property type="entry name" value="ATPase_NBD"/>
</dbReference>
<feature type="domain" description="Gcp-like" evidence="1">
    <location>
        <begin position="35"/>
        <end position="166"/>
    </location>
</feature>
<dbReference type="GO" id="GO:0005829">
    <property type="term" value="C:cytosol"/>
    <property type="evidence" value="ECO:0007669"/>
    <property type="project" value="TreeGrafter"/>
</dbReference>
<dbReference type="AlphaFoldDB" id="A0A4R3V7U9"/>
<dbReference type="EMBL" id="SMBU01000006">
    <property type="protein sequence ID" value="TCV01207.1"/>
    <property type="molecule type" value="Genomic_DNA"/>
</dbReference>
<protein>
    <submittedName>
        <fullName evidence="2">tRNA threonylcarbamoyladenosine biosynthesis protein TsaB</fullName>
    </submittedName>
</protein>
<evidence type="ECO:0000313" key="3">
    <source>
        <dbReference type="Proteomes" id="UP000295110"/>
    </source>
</evidence>
<dbReference type="InterPro" id="IPR000905">
    <property type="entry name" value="Gcp-like_dom"/>
</dbReference>
<dbReference type="Pfam" id="PF00814">
    <property type="entry name" value="TsaD"/>
    <property type="match status" value="1"/>
</dbReference>
<reference evidence="2 3" key="1">
    <citation type="submission" date="2019-03" db="EMBL/GenBank/DDBJ databases">
        <title>Genomic Encyclopedia of Type Strains, Phase IV (KMG-IV): sequencing the most valuable type-strain genomes for metagenomic binning, comparative biology and taxonomic classification.</title>
        <authorList>
            <person name="Goeker M."/>
        </authorList>
    </citation>
    <scope>NUCLEOTIDE SEQUENCE [LARGE SCALE GENOMIC DNA]</scope>
    <source>
        <strain evidence="2 3">DSM 654</strain>
    </source>
</reference>
<comment type="caution">
    <text evidence="2">The sequence shown here is derived from an EMBL/GenBank/DDBJ whole genome shotgun (WGS) entry which is preliminary data.</text>
</comment>
<sequence length="232" mass="23862">MPVLLAVDSSTETMALALVTPGQTAVFEAQGGAQASARMLPEIKALLAGAGLKMADLDAIAFGQGPGAFTGLRTACAVAQGLAFGLAKPVLAVDSLMLVAGDARTQGAGDDIWVAMDARIGEIYAARYRWADGAWAVADAPALYKPEALAAHWGRPAAVAGTALAEYAAALGELPATVWPQARSRAQALAALALAAWQRGEGRDAAEALPVYVRDKVALTTAEREAAREVRP</sequence>
<name>A0A4R3V7U9_ROSSA</name>
<dbReference type="PANTHER" id="PTHR11735:SF11">
    <property type="entry name" value="TRNA THREONYLCARBAMOYLADENOSINE BIOSYNTHESIS PROTEIN TSAB"/>
    <property type="match status" value="1"/>
</dbReference>
<keyword evidence="3" id="KW-1185">Reference proteome</keyword>
<organism evidence="2 3">
    <name type="scientific">Roseateles saccharophilus</name>
    <name type="common">Pseudomonas saccharophila</name>
    <dbReference type="NCBI Taxonomy" id="304"/>
    <lineage>
        <taxon>Bacteria</taxon>
        <taxon>Pseudomonadati</taxon>
        <taxon>Pseudomonadota</taxon>
        <taxon>Betaproteobacteria</taxon>
        <taxon>Burkholderiales</taxon>
        <taxon>Sphaerotilaceae</taxon>
        <taxon>Roseateles</taxon>
    </lineage>
</organism>
<evidence type="ECO:0000259" key="1">
    <source>
        <dbReference type="Pfam" id="PF00814"/>
    </source>
</evidence>
<dbReference type="Proteomes" id="UP000295110">
    <property type="component" value="Unassembled WGS sequence"/>
</dbReference>
<evidence type="ECO:0000313" key="2">
    <source>
        <dbReference type="EMBL" id="TCV01207.1"/>
    </source>
</evidence>
<dbReference type="SUPFAM" id="SSF53067">
    <property type="entry name" value="Actin-like ATPase domain"/>
    <property type="match status" value="2"/>
</dbReference>
<dbReference type="OrthoDB" id="9809995at2"/>
<gene>
    <name evidence="2" type="ORF">EV671_1006133</name>
</gene>
<dbReference type="GO" id="GO:0002949">
    <property type="term" value="P:tRNA threonylcarbamoyladenosine modification"/>
    <property type="evidence" value="ECO:0007669"/>
    <property type="project" value="InterPro"/>
</dbReference>
<dbReference type="Gene3D" id="3.30.420.40">
    <property type="match status" value="2"/>
</dbReference>
<dbReference type="CDD" id="cd24032">
    <property type="entry name" value="ASKHA_NBD_TsaB"/>
    <property type="match status" value="1"/>
</dbReference>